<feature type="transmembrane region" description="Helical" evidence="1">
    <location>
        <begin position="363"/>
        <end position="380"/>
    </location>
</feature>
<proteinExistence type="predicted"/>
<evidence type="ECO:0000313" key="2">
    <source>
        <dbReference type="EMBL" id="MBV7256107.1"/>
    </source>
</evidence>
<keyword evidence="1" id="KW-1133">Transmembrane helix</keyword>
<dbReference type="Proteomes" id="UP000722336">
    <property type="component" value="Unassembled WGS sequence"/>
</dbReference>
<keyword evidence="1" id="KW-0812">Transmembrane</keyword>
<organism evidence="2 3">
    <name type="scientific">Pacificimonas pallii</name>
    <dbReference type="NCBI Taxonomy" id="2827236"/>
    <lineage>
        <taxon>Bacteria</taxon>
        <taxon>Pseudomonadati</taxon>
        <taxon>Pseudomonadota</taxon>
        <taxon>Alphaproteobacteria</taxon>
        <taxon>Sphingomonadales</taxon>
        <taxon>Sphingosinicellaceae</taxon>
        <taxon>Pacificimonas</taxon>
    </lineage>
</organism>
<gene>
    <name evidence="2" type="ORF">KCG44_04830</name>
</gene>
<evidence type="ECO:0008006" key="4">
    <source>
        <dbReference type="Google" id="ProtNLM"/>
    </source>
</evidence>
<feature type="transmembrane region" description="Helical" evidence="1">
    <location>
        <begin position="339"/>
        <end position="357"/>
    </location>
</feature>
<dbReference type="EMBL" id="JAGSPA010000001">
    <property type="protein sequence ID" value="MBV7256107.1"/>
    <property type="molecule type" value="Genomic_DNA"/>
</dbReference>
<accession>A0ABS6SCG0</accession>
<reference evidence="2 3" key="1">
    <citation type="submission" date="2021-04" db="EMBL/GenBank/DDBJ databases">
        <authorList>
            <person name="Pira H."/>
            <person name="Risdian C."/>
            <person name="Wink J."/>
        </authorList>
    </citation>
    <scope>NUCLEOTIDE SEQUENCE [LARGE SCALE GENOMIC DNA]</scope>
    <source>
        <strain evidence="2 3">WHA3</strain>
    </source>
</reference>
<protein>
    <recommendedName>
        <fullName evidence="4">SMODS and SLOG-associating 2TM effector domain-containing protein</fullName>
    </recommendedName>
</protein>
<evidence type="ECO:0000313" key="3">
    <source>
        <dbReference type="Proteomes" id="UP000722336"/>
    </source>
</evidence>
<feature type="transmembrane region" description="Helical" evidence="1">
    <location>
        <begin position="496"/>
        <end position="518"/>
    </location>
</feature>
<keyword evidence="1" id="KW-0472">Membrane</keyword>
<comment type="caution">
    <text evidence="2">The sequence shown here is derived from an EMBL/GenBank/DDBJ whole genome shotgun (WGS) entry which is preliminary data.</text>
</comment>
<keyword evidence="3" id="KW-1185">Reference proteome</keyword>
<feature type="transmembrane region" description="Helical" evidence="1">
    <location>
        <begin position="524"/>
        <end position="546"/>
    </location>
</feature>
<dbReference type="RefSeq" id="WP_218444552.1">
    <property type="nucleotide sequence ID" value="NZ_JAGSPA010000001.1"/>
</dbReference>
<sequence>MSAPHPPRPALALNVGVTGHRTAVMPEAALRRAVPHLHAIFGALAEGVERLHDTHGGALPSAFAETPPRLVLHSPMATGADQMAAEAAKAHGFRVRALLPFERGEYANDFAAGPERETFRTMMADADSIFTLPGKRENEAAAYVSTGHTVVAKSDILIAIWDGKPSRGEGGTGHIVQLAAARGTPVIHIPVSEAPGASGALPVILGAREDLHSGGAEPAPPVPANIDTICAIIADRLGPPTDIEKAELESYFSERERRTNARIEYPLLLALTGVKKLTGGAWRQDPFEESAAAEWKTLRARTVDAGPDFAQGLDVLERAYGWANGLAIHYAQLFRSGHVMNYCLAAFAVMLALTGLVLPDAKFYLVIGELVVIGLLFYSTRAGHKGDWHRRWLQYRYLAETLRPLPYLRRTGVAIPPFLDHRIASRSRRADRGTKWTKWYAGAIWRQMPDPAGVVTDETVTQLSQLMIEEQLEPQASYHRVNAHRMHDLDHRLHQVGNVMMGTVIAACLLFVVGYLFFKPWIMANVYWFVIVTAGLPAIGAAVYGIRGHGEFVLAASRSHATAHDLEISAARLRKARDLDALAEELESAAGIMLADLGEWTMAYQERELAIPA</sequence>
<evidence type="ECO:0000256" key="1">
    <source>
        <dbReference type="SAM" id="Phobius"/>
    </source>
</evidence>
<name>A0ABS6SCG0_9SPHN</name>